<evidence type="ECO:0000256" key="1">
    <source>
        <dbReference type="SAM" id="MobiDB-lite"/>
    </source>
</evidence>
<dbReference type="EMBL" id="JAVIZA010000001">
    <property type="protein sequence ID" value="MDR6166495.1"/>
    <property type="molecule type" value="Genomic_DNA"/>
</dbReference>
<feature type="region of interest" description="Disordered" evidence="1">
    <location>
        <begin position="255"/>
        <end position="283"/>
    </location>
</feature>
<evidence type="ECO:0000313" key="3">
    <source>
        <dbReference type="Proteomes" id="UP001260188"/>
    </source>
</evidence>
<evidence type="ECO:0000313" key="2">
    <source>
        <dbReference type="EMBL" id="MDR6166495.1"/>
    </source>
</evidence>
<reference evidence="2 3" key="1">
    <citation type="submission" date="2023-08" db="EMBL/GenBank/DDBJ databases">
        <title>Functional and genomic diversity of the sorghum phyllosphere microbiome.</title>
        <authorList>
            <person name="Shade A."/>
        </authorList>
    </citation>
    <scope>NUCLEOTIDE SEQUENCE [LARGE SCALE GENOMIC DNA]</scope>
    <source>
        <strain evidence="2 3">SORGH_AS_0919</strain>
    </source>
</reference>
<proteinExistence type="predicted"/>
<dbReference type="Proteomes" id="UP001260188">
    <property type="component" value="Unassembled WGS sequence"/>
</dbReference>
<dbReference type="Gene3D" id="3.40.50.720">
    <property type="entry name" value="NAD(P)-binding Rossmann-like Domain"/>
    <property type="match status" value="1"/>
</dbReference>
<accession>A0ABU1HXX5</accession>
<keyword evidence="3" id="KW-1185">Reference proteome</keyword>
<comment type="caution">
    <text evidence="2">The sequence shown here is derived from an EMBL/GenBank/DDBJ whole genome shotgun (WGS) entry which is preliminary data.</text>
</comment>
<organism evidence="2 3">
    <name type="scientific">Microbacterium paludicola</name>
    <dbReference type="NCBI Taxonomy" id="300019"/>
    <lineage>
        <taxon>Bacteria</taxon>
        <taxon>Bacillati</taxon>
        <taxon>Actinomycetota</taxon>
        <taxon>Actinomycetes</taxon>
        <taxon>Micrococcales</taxon>
        <taxon>Microbacteriaceae</taxon>
        <taxon>Microbacterium</taxon>
    </lineage>
</organism>
<gene>
    <name evidence="2" type="ORF">QE367_000699</name>
</gene>
<name>A0ABU1HXX5_9MICO</name>
<sequence>MLRLDASAAPLWRSPSALQLGDEPGAAVLDPVEPWHERVIHALVNGIPDDLFDTIARDAGAPADEVPRLRRLLCPVLAEPRPRPPVALSFGDDVGPADRRTVQHAFAAAGAQVGAAQATANARVPGRVVVLVASRLVEPRRAAALVADDLAHLTLELAGDRVTVGPLVVPGRTGCLACLHEHRRDRDAAWPVLAAQLLGRPCPPTDPALISAACAMSLQLISAPVTERTRSMTLRASFGEPTWHDHEPHPACWCRSPGRNETPAVRSAPRSEPTTASTFAQLA</sequence>
<protein>
    <submittedName>
        <fullName evidence="2">Bacteriocin biosynthesis cyclodehydratase domain-containing protein</fullName>
    </submittedName>
</protein>
<feature type="compositionally biased region" description="Polar residues" evidence="1">
    <location>
        <begin position="272"/>
        <end position="283"/>
    </location>
</feature>